<feature type="region of interest" description="Disordered" evidence="1">
    <location>
        <begin position="341"/>
        <end position="361"/>
    </location>
</feature>
<feature type="transmembrane region" description="Helical" evidence="2">
    <location>
        <begin position="172"/>
        <end position="195"/>
    </location>
</feature>
<dbReference type="AlphaFoldDB" id="A0AAN6PIH1"/>
<name>A0AAN6PIH1_9PEZI</name>
<evidence type="ECO:0000256" key="2">
    <source>
        <dbReference type="SAM" id="Phobius"/>
    </source>
</evidence>
<dbReference type="Proteomes" id="UP001303115">
    <property type="component" value="Unassembled WGS sequence"/>
</dbReference>
<feature type="region of interest" description="Disordered" evidence="1">
    <location>
        <begin position="290"/>
        <end position="323"/>
    </location>
</feature>
<proteinExistence type="predicted"/>
<organism evidence="3 4">
    <name type="scientific">Parachaetomium inaequale</name>
    <dbReference type="NCBI Taxonomy" id="2588326"/>
    <lineage>
        <taxon>Eukaryota</taxon>
        <taxon>Fungi</taxon>
        <taxon>Dikarya</taxon>
        <taxon>Ascomycota</taxon>
        <taxon>Pezizomycotina</taxon>
        <taxon>Sordariomycetes</taxon>
        <taxon>Sordariomycetidae</taxon>
        <taxon>Sordariales</taxon>
        <taxon>Chaetomiaceae</taxon>
        <taxon>Parachaetomium</taxon>
    </lineage>
</organism>
<keyword evidence="4" id="KW-1185">Reference proteome</keyword>
<reference evidence="4" key="1">
    <citation type="journal article" date="2023" name="Mol. Phylogenet. Evol.">
        <title>Genome-scale phylogeny and comparative genomics of the fungal order Sordariales.</title>
        <authorList>
            <person name="Hensen N."/>
            <person name="Bonometti L."/>
            <person name="Westerberg I."/>
            <person name="Brannstrom I.O."/>
            <person name="Guillou S."/>
            <person name="Cros-Aarteil S."/>
            <person name="Calhoun S."/>
            <person name="Haridas S."/>
            <person name="Kuo A."/>
            <person name="Mondo S."/>
            <person name="Pangilinan J."/>
            <person name="Riley R."/>
            <person name="LaButti K."/>
            <person name="Andreopoulos B."/>
            <person name="Lipzen A."/>
            <person name="Chen C."/>
            <person name="Yan M."/>
            <person name="Daum C."/>
            <person name="Ng V."/>
            <person name="Clum A."/>
            <person name="Steindorff A."/>
            <person name="Ohm R.A."/>
            <person name="Martin F."/>
            <person name="Silar P."/>
            <person name="Natvig D.O."/>
            <person name="Lalanne C."/>
            <person name="Gautier V."/>
            <person name="Ament-Velasquez S.L."/>
            <person name="Kruys A."/>
            <person name="Hutchinson M.I."/>
            <person name="Powell A.J."/>
            <person name="Barry K."/>
            <person name="Miller A.N."/>
            <person name="Grigoriev I.V."/>
            <person name="Debuchy R."/>
            <person name="Gladieux P."/>
            <person name="Hiltunen Thoren M."/>
            <person name="Johannesson H."/>
        </authorList>
    </citation>
    <scope>NUCLEOTIDE SEQUENCE [LARGE SCALE GENOMIC DNA]</scope>
    <source>
        <strain evidence="4">CBS 284.82</strain>
    </source>
</reference>
<keyword evidence="2" id="KW-0812">Transmembrane</keyword>
<accession>A0AAN6PIH1</accession>
<evidence type="ECO:0000256" key="1">
    <source>
        <dbReference type="SAM" id="MobiDB-lite"/>
    </source>
</evidence>
<gene>
    <name evidence="3" type="ORF">C8A01DRAFT_14926</name>
</gene>
<dbReference type="EMBL" id="MU854360">
    <property type="protein sequence ID" value="KAK4041277.1"/>
    <property type="molecule type" value="Genomic_DNA"/>
</dbReference>
<feature type="transmembrane region" description="Helical" evidence="2">
    <location>
        <begin position="138"/>
        <end position="160"/>
    </location>
</feature>
<feature type="region of interest" description="Disordered" evidence="1">
    <location>
        <begin position="101"/>
        <end position="130"/>
    </location>
</feature>
<keyword evidence="2" id="KW-0472">Membrane</keyword>
<keyword evidence="2" id="KW-1133">Transmembrane helix</keyword>
<evidence type="ECO:0000313" key="4">
    <source>
        <dbReference type="Proteomes" id="UP001303115"/>
    </source>
</evidence>
<feature type="compositionally biased region" description="Acidic residues" evidence="1">
    <location>
        <begin position="105"/>
        <end position="128"/>
    </location>
</feature>
<comment type="caution">
    <text evidence="3">The sequence shown here is derived from an EMBL/GenBank/DDBJ whole genome shotgun (WGS) entry which is preliminary data.</text>
</comment>
<evidence type="ECO:0000313" key="3">
    <source>
        <dbReference type="EMBL" id="KAK4041277.1"/>
    </source>
</evidence>
<feature type="transmembrane region" description="Helical" evidence="2">
    <location>
        <begin position="52"/>
        <end position="71"/>
    </location>
</feature>
<protein>
    <submittedName>
        <fullName evidence="3">Uncharacterized protein</fullName>
    </submittedName>
</protein>
<sequence length="361" mass="38885">MPSPNPAGNANGNGIAATALPSPLLRKATILSFLPALPLCITHGALSNDVVPALGLIPLFFSAGVSLFLLVRSRRDGGKGKGMSERGGRADLEGLRRVATAAGVEQEEEEGQGIGPDDDDDDDEDEERDGGSVLTHRISVFVVDVVLAAGLMVVLVFTWIRTGQEGERRPELAMLAAYGTVPLLVNFLIHLYLAVCEFVAGLAIPALVEYSAWHVVSPDCPHCGNRLRPESLPPIPWHETVSRPNVSLPQITAPSISRPSLPAFKLPNLSGLKGAREWKVPSWMRGRNQDASLFVDDDQNERDRYRDDPDGPFDEPSGTTTVVATGSAVPAPVEVVVGKKDRRENIVPSAGWPEDEDEVRF</sequence>